<name>A0A347WH06_9PROT</name>
<dbReference type="Proteomes" id="UP000264120">
    <property type="component" value="Plasmid unnamed3"/>
</dbReference>
<dbReference type="OrthoDB" id="8370150at2"/>
<sequence length="185" mass="20702">MALEKHISLYVKSVIAVCAVSVLTAAVPACAQDTKETTSISAETANLKKNIVGVWGLVSYKVEDKETGKMIDAMGSSPRGRVIFTPDGWVAFNLEGSDRQPAKTDADRAHLMKTLVAYIGRYRVEGNQWVTNVQTAWAPEWVGTEQRRTIEINDDYANVITPWRKMPNWDSGKLSRSIIRFKRIE</sequence>
<keyword evidence="1" id="KW-0614">Plasmid</keyword>
<protein>
    <submittedName>
        <fullName evidence="1">Uncharacterized protein</fullName>
    </submittedName>
</protein>
<gene>
    <name evidence="1" type="ORF">CD178_03405</name>
</gene>
<organism evidence="1 2">
    <name type="scientific">Komagataeibacter saccharivorans</name>
    <dbReference type="NCBI Taxonomy" id="265959"/>
    <lineage>
        <taxon>Bacteria</taxon>
        <taxon>Pseudomonadati</taxon>
        <taxon>Pseudomonadota</taxon>
        <taxon>Alphaproteobacteria</taxon>
        <taxon>Acetobacterales</taxon>
        <taxon>Acetobacteraceae</taxon>
        <taxon>Komagataeibacter</taxon>
    </lineage>
</organism>
<dbReference type="AlphaFoldDB" id="A0A347WH06"/>
<evidence type="ECO:0000313" key="2">
    <source>
        <dbReference type="Proteomes" id="UP000264120"/>
    </source>
</evidence>
<dbReference type="Pfam" id="PF13924">
    <property type="entry name" value="Lipocalin_5"/>
    <property type="match status" value="1"/>
</dbReference>
<proteinExistence type="predicted"/>
<accession>A0A347WH06</accession>
<geneLocation type="plasmid" evidence="1 2">
    <name>unnamed3</name>
</geneLocation>
<keyword evidence="2" id="KW-1185">Reference proteome</keyword>
<dbReference type="EMBL" id="CP023039">
    <property type="protein sequence ID" value="AXY24149.1"/>
    <property type="molecule type" value="Genomic_DNA"/>
</dbReference>
<reference evidence="1 2" key="1">
    <citation type="submission" date="2017-08" db="EMBL/GenBank/DDBJ databases">
        <title>Complete genome sequence of Gluconacetobacter saccharivorans CV1 isolated from Fermented Vinegar.</title>
        <authorList>
            <person name="Kim S.-Y."/>
        </authorList>
    </citation>
    <scope>NUCLEOTIDE SEQUENCE [LARGE SCALE GENOMIC DNA]</scope>
    <source>
        <strain evidence="1 2">CV1</strain>
        <plasmid evidence="1 2">unnamed3</plasmid>
    </source>
</reference>
<evidence type="ECO:0000313" key="1">
    <source>
        <dbReference type="EMBL" id="AXY24149.1"/>
    </source>
</evidence>
<dbReference type="GeneID" id="98314962"/>
<dbReference type="KEGG" id="ksc:CD178_03405"/>
<dbReference type="InterPro" id="IPR024311">
    <property type="entry name" value="Lipocalin-like"/>
</dbReference>
<dbReference type="RefSeq" id="WP_102326218.1">
    <property type="nucleotide sequence ID" value="NZ_CP023039.1"/>
</dbReference>